<dbReference type="InterPro" id="IPR002321">
    <property type="entry name" value="Cyt_c_II"/>
</dbReference>
<dbReference type="GO" id="GO:0020037">
    <property type="term" value="F:heme binding"/>
    <property type="evidence" value="ECO:0007669"/>
    <property type="project" value="InterPro"/>
</dbReference>
<dbReference type="GO" id="GO:0009055">
    <property type="term" value="F:electron transfer activity"/>
    <property type="evidence" value="ECO:0007669"/>
    <property type="project" value="InterPro"/>
</dbReference>
<gene>
    <name evidence="1" type="ORF">MBOT_37030</name>
</gene>
<protein>
    <recommendedName>
        <fullName evidence="3">DUF4192 domain-containing protein</fullName>
    </recommendedName>
</protein>
<name>A0A7I9Y2P0_9MYCO</name>
<dbReference type="InterPro" id="IPR025447">
    <property type="entry name" value="DUF4192"/>
</dbReference>
<proteinExistence type="predicted"/>
<dbReference type="Pfam" id="PF13830">
    <property type="entry name" value="DUF4192"/>
    <property type="match status" value="1"/>
</dbReference>
<dbReference type="EMBL" id="BLKW01000004">
    <property type="protein sequence ID" value="GFG76338.1"/>
    <property type="molecule type" value="Genomic_DNA"/>
</dbReference>
<dbReference type="PROSITE" id="PS51009">
    <property type="entry name" value="CYTCII"/>
    <property type="match status" value="1"/>
</dbReference>
<comment type="caution">
    <text evidence="1">The sequence shown here is derived from an EMBL/GenBank/DDBJ whole genome shotgun (WGS) entry which is preliminary data.</text>
</comment>
<keyword evidence="2" id="KW-1185">Reference proteome</keyword>
<sequence length="378" mass="39782">MAGLSTAGRFLASGVRRLTVPVANVRRMTNPRDDFRLDRPSALIAALPAVLGFVPEKSLVLVSVHAGDMGSVLRVDLSPELSDRVGHLAQVVAAARPEAAIAVVVDADGAQCPACHQDYRQLCTALTVALARHDIVLLAAHVVDRVAAGGRWHCVDGCGAGGVVDDPMASPLAVAAVLDGRRLYARRADLHAVIALDPVRSAELISVLAEQAKSRAAAQNADPVGCSRRDVENVLAAAARVAGGEPLSDPELAGLGCALSDVRVRDPLCALAVGENADDAEALWALLARNLPEPWRAEALVLLAFSAYARGDGPLAGVSLEAALRCQPDHRMAGLLDRALQSGLRPEHIRELAVTGYRLAEQLGVRLPPRRLFGRRAV</sequence>
<dbReference type="GO" id="GO:0005506">
    <property type="term" value="F:iron ion binding"/>
    <property type="evidence" value="ECO:0007669"/>
    <property type="project" value="InterPro"/>
</dbReference>
<evidence type="ECO:0000313" key="1">
    <source>
        <dbReference type="EMBL" id="GFG76338.1"/>
    </source>
</evidence>
<dbReference type="AlphaFoldDB" id="A0A7I9Y2P0"/>
<organism evidence="1 2">
    <name type="scientific">Mycobacterium botniense</name>
    <dbReference type="NCBI Taxonomy" id="84962"/>
    <lineage>
        <taxon>Bacteria</taxon>
        <taxon>Bacillati</taxon>
        <taxon>Actinomycetota</taxon>
        <taxon>Actinomycetes</taxon>
        <taxon>Mycobacteriales</taxon>
        <taxon>Mycobacteriaceae</taxon>
        <taxon>Mycobacterium</taxon>
    </lineage>
</organism>
<evidence type="ECO:0000313" key="2">
    <source>
        <dbReference type="Proteomes" id="UP000465361"/>
    </source>
</evidence>
<reference evidence="1 2" key="1">
    <citation type="journal article" date="2019" name="Emerg. Microbes Infect.">
        <title>Comprehensive subspecies identification of 175 nontuberculous mycobacteria species based on 7547 genomic profiles.</title>
        <authorList>
            <person name="Matsumoto Y."/>
            <person name="Kinjo T."/>
            <person name="Motooka D."/>
            <person name="Nabeya D."/>
            <person name="Jung N."/>
            <person name="Uechi K."/>
            <person name="Horii T."/>
            <person name="Iida T."/>
            <person name="Fujita J."/>
            <person name="Nakamura S."/>
        </authorList>
    </citation>
    <scope>NUCLEOTIDE SEQUENCE [LARGE SCALE GENOMIC DNA]</scope>
    <source>
        <strain evidence="1 2">JCM 17322</strain>
    </source>
</reference>
<dbReference type="Proteomes" id="UP000465361">
    <property type="component" value="Unassembled WGS sequence"/>
</dbReference>
<accession>A0A7I9Y2P0</accession>
<evidence type="ECO:0008006" key="3">
    <source>
        <dbReference type="Google" id="ProtNLM"/>
    </source>
</evidence>